<gene>
    <name evidence="2" type="ORF">DN92_03395</name>
</gene>
<organism evidence="2 3">
    <name type="scientific">Polynucleobacter arcticus</name>
    <dbReference type="NCBI Taxonomy" id="1743165"/>
    <lineage>
        <taxon>Bacteria</taxon>
        <taxon>Pseudomonadati</taxon>
        <taxon>Pseudomonadota</taxon>
        <taxon>Betaproteobacteria</taxon>
        <taxon>Burkholderiales</taxon>
        <taxon>Burkholderiaceae</taxon>
        <taxon>Polynucleobacter</taxon>
    </lineage>
</organism>
<dbReference type="KEGG" id="pard:DN92_03395"/>
<protein>
    <recommendedName>
        <fullName evidence="1">YHYH domain-containing protein</fullName>
    </recommendedName>
</protein>
<evidence type="ECO:0000259" key="1">
    <source>
        <dbReference type="Pfam" id="PF14240"/>
    </source>
</evidence>
<evidence type="ECO:0000313" key="3">
    <source>
        <dbReference type="Proteomes" id="UP000501090"/>
    </source>
</evidence>
<feature type="domain" description="YHYH" evidence="1">
    <location>
        <begin position="226"/>
        <end position="321"/>
    </location>
</feature>
<reference evidence="2 3" key="1">
    <citation type="submission" date="2018-04" db="EMBL/GenBank/DDBJ databases">
        <title>Polynucleobacter sp. UK-Long2-W17 genome.</title>
        <authorList>
            <person name="Hahn M.W."/>
        </authorList>
    </citation>
    <scope>NUCLEOTIDE SEQUENCE [LARGE SCALE GENOMIC DNA]</scope>
    <source>
        <strain evidence="2 3">UK-Long2-W17</strain>
    </source>
</reference>
<dbReference type="AlphaFoldDB" id="A0A6M9PJP0"/>
<dbReference type="EMBL" id="CP028940">
    <property type="protein sequence ID" value="QKM60162.1"/>
    <property type="molecule type" value="Genomic_DNA"/>
</dbReference>
<dbReference type="Proteomes" id="UP000501090">
    <property type="component" value="Chromosome"/>
</dbReference>
<dbReference type="InterPro" id="IPR025924">
    <property type="entry name" value="YHYH_dom"/>
</dbReference>
<sequence>MNALGVKMKFKTIAPLKEACKIARSKVFTTTGLVFSLSIGSAAILASCGGGGSDSSSTSSSASTEITTLVTSVNGVSNVICQRNAQCIDFIFAGVAQMPTTLSQLATPYTNTSTNIITLSQIPFVQGENSATAFSSEGSVFQMSTNPALDVVGFPGQGTRLFIGNGLPTTPMGNYPVQPNDPAYSYYAALPGGVNPAGTTPATGQPPTGYVNAAAIGISPYPLEGRIPLNPVVSGAYPINSLIVGITLTGAAWHVEKANDASGNYYNPLNALPNDKCYGHPYNQQYHYHSYSWKCFDQGTSGKQSPVYGFALDGFPITGPRGPDGKEWTNADLDICHGRESELDIPDGRGGFTKKLTYHYVLNREYPHSVGCFRGKVNYNQALGPDNPPNTPPGDFGTNPFMKEGFLYQNVASPTSPIRR</sequence>
<proteinExistence type="predicted"/>
<name>A0A6M9PJP0_9BURK</name>
<evidence type="ECO:0000313" key="2">
    <source>
        <dbReference type="EMBL" id="QKM60162.1"/>
    </source>
</evidence>
<keyword evidence="3" id="KW-1185">Reference proteome</keyword>
<dbReference type="Pfam" id="PF14240">
    <property type="entry name" value="YHYH"/>
    <property type="match status" value="1"/>
</dbReference>
<accession>A0A6M9PJP0</accession>